<gene>
    <name evidence="1" type="ORF">HDA44_006976</name>
</gene>
<protein>
    <submittedName>
        <fullName evidence="1">Uncharacterized protein</fullName>
    </submittedName>
</protein>
<dbReference type="Proteomes" id="UP000558997">
    <property type="component" value="Unassembled WGS sequence"/>
</dbReference>
<dbReference type="RefSeq" id="WP_184841793.1">
    <property type="nucleotide sequence ID" value="NZ_BAAAVN010000012.1"/>
</dbReference>
<evidence type="ECO:0000313" key="2">
    <source>
        <dbReference type="Proteomes" id="UP000558997"/>
    </source>
</evidence>
<name>A0A841E3Q3_9ACTN</name>
<keyword evidence="2" id="KW-1185">Reference proteome</keyword>
<dbReference type="EMBL" id="JACHNF010000001">
    <property type="protein sequence ID" value="MBB5983635.1"/>
    <property type="molecule type" value="Genomic_DNA"/>
</dbReference>
<evidence type="ECO:0000313" key="1">
    <source>
        <dbReference type="EMBL" id="MBB5983635.1"/>
    </source>
</evidence>
<reference evidence="1 2" key="1">
    <citation type="submission" date="2020-08" db="EMBL/GenBank/DDBJ databases">
        <title>Sequencing the genomes of 1000 actinobacteria strains.</title>
        <authorList>
            <person name="Klenk H.-P."/>
        </authorList>
    </citation>
    <scope>NUCLEOTIDE SEQUENCE [LARGE SCALE GENOMIC DNA]</scope>
    <source>
        <strain evidence="1 2">DSM 17294</strain>
    </source>
</reference>
<proteinExistence type="predicted"/>
<sequence>MIAIVPVSVTSGAPLRSRVNQIESIWPGPESSAITQPAAVSRRHE</sequence>
<dbReference type="AlphaFoldDB" id="A0A841E3Q3"/>
<accession>A0A841E3Q3</accession>
<comment type="caution">
    <text evidence="1">The sequence shown here is derived from an EMBL/GenBank/DDBJ whole genome shotgun (WGS) entry which is preliminary data.</text>
</comment>
<organism evidence="1 2">
    <name type="scientific">Kribbella solani</name>
    <dbReference type="NCBI Taxonomy" id="236067"/>
    <lineage>
        <taxon>Bacteria</taxon>
        <taxon>Bacillati</taxon>
        <taxon>Actinomycetota</taxon>
        <taxon>Actinomycetes</taxon>
        <taxon>Propionibacteriales</taxon>
        <taxon>Kribbellaceae</taxon>
        <taxon>Kribbella</taxon>
    </lineage>
</organism>